<dbReference type="Proteomes" id="UP001266305">
    <property type="component" value="Unassembled WGS sequence"/>
</dbReference>
<feature type="non-terminal residue" evidence="2">
    <location>
        <position position="1"/>
    </location>
</feature>
<organism evidence="2 3">
    <name type="scientific">Saguinus oedipus</name>
    <name type="common">Cotton-top tamarin</name>
    <name type="synonym">Oedipomidas oedipus</name>
    <dbReference type="NCBI Taxonomy" id="9490"/>
    <lineage>
        <taxon>Eukaryota</taxon>
        <taxon>Metazoa</taxon>
        <taxon>Chordata</taxon>
        <taxon>Craniata</taxon>
        <taxon>Vertebrata</taxon>
        <taxon>Euteleostomi</taxon>
        <taxon>Mammalia</taxon>
        <taxon>Eutheria</taxon>
        <taxon>Euarchontoglires</taxon>
        <taxon>Primates</taxon>
        <taxon>Haplorrhini</taxon>
        <taxon>Platyrrhini</taxon>
        <taxon>Cebidae</taxon>
        <taxon>Callitrichinae</taxon>
        <taxon>Saguinus</taxon>
    </lineage>
</organism>
<gene>
    <name evidence="2" type="ORF">P7K49_024601</name>
</gene>
<feature type="region of interest" description="Disordered" evidence="1">
    <location>
        <begin position="35"/>
        <end position="66"/>
    </location>
</feature>
<proteinExistence type="predicted"/>
<feature type="non-terminal residue" evidence="2">
    <location>
        <position position="66"/>
    </location>
</feature>
<keyword evidence="3" id="KW-1185">Reference proteome</keyword>
<evidence type="ECO:0000256" key="1">
    <source>
        <dbReference type="SAM" id="MobiDB-lite"/>
    </source>
</evidence>
<name>A0ABQ9UQV1_SAGOE</name>
<accession>A0ABQ9UQV1</accession>
<comment type="caution">
    <text evidence="2">The sequence shown here is derived from an EMBL/GenBank/DDBJ whole genome shotgun (WGS) entry which is preliminary data.</text>
</comment>
<reference evidence="2 3" key="1">
    <citation type="submission" date="2023-05" db="EMBL/GenBank/DDBJ databases">
        <title>B98-5 Cell Line De Novo Hybrid Assembly: An Optical Mapping Approach.</title>
        <authorList>
            <person name="Kananen K."/>
            <person name="Auerbach J.A."/>
            <person name="Kautto E."/>
            <person name="Blachly J.S."/>
        </authorList>
    </citation>
    <scope>NUCLEOTIDE SEQUENCE [LARGE SCALE GENOMIC DNA]</scope>
    <source>
        <strain evidence="2">B95-8</strain>
        <tissue evidence="2">Cell line</tissue>
    </source>
</reference>
<sequence length="66" mass="7054">ERAATLTSPPASLLRSQRAPGAAAGAASFLSFSLRFPSPSREEKTNKEEQIAGRRSASRTFPPPIQ</sequence>
<dbReference type="EMBL" id="JASSZA010000011">
    <property type="protein sequence ID" value="KAK2099150.1"/>
    <property type="molecule type" value="Genomic_DNA"/>
</dbReference>
<protein>
    <submittedName>
        <fullName evidence="2">Uncharacterized protein</fullName>
    </submittedName>
</protein>
<feature type="compositionally biased region" description="Basic and acidic residues" evidence="1">
    <location>
        <begin position="40"/>
        <end position="52"/>
    </location>
</feature>
<evidence type="ECO:0000313" key="2">
    <source>
        <dbReference type="EMBL" id="KAK2099150.1"/>
    </source>
</evidence>
<evidence type="ECO:0000313" key="3">
    <source>
        <dbReference type="Proteomes" id="UP001266305"/>
    </source>
</evidence>